<name>A0ACC1CZ81_9NEOP</name>
<keyword evidence="2" id="KW-1185">Reference proteome</keyword>
<accession>A0ACC1CZ81</accession>
<protein>
    <submittedName>
        <fullName evidence="1">Uncharacterized protein</fullName>
    </submittedName>
</protein>
<dbReference type="EMBL" id="CM034399">
    <property type="protein sequence ID" value="KAJ0176592.1"/>
    <property type="molecule type" value="Genomic_DNA"/>
</dbReference>
<sequence length="887" mass="102496">MSFFHPEIRTKEKEIYTHPWENRIKDVYQGKIKHAHNSIRNPQYPEKKVRQPYPERLKFTIIGNRTSKEFIYCTKLVTGMHKYRWKNFESPIIRGVTSIEWPAVWNDLKMQYGGLAFCLKSQVAVLINEKFLGGEDELRELIETKYIYYICPDYYNEAIGQFASFFRSSGRPCAYMHIAIDKNHIGTLIFMLYSEIVPYTSENFLRLCKTKKGGYSGTPIHRIVKDGWIQCGGYGLKDTELDCENFIIPHDRRGVLCMANDGRHIDCSTQFFVLLQPATWIAHKYVAFGQLIEGEETLKKIEEVPTWYESPKRSIEIHQAGIFNMECQDIIINKGAKEYIHSHIEDLFTVGELFYEALIEKVFLEVELRYLERLRKEAEGEGEVEQEEMPDKNIHETKRFLRKKEDIQKQLEKSQVETRRARSVTIDAEENNEFDVDEYVYEPEEYIYKHVSIAATVSVVVKPEKPYYIPLTDVPYPGEVDSTYDLKKFLKGDYCLESDLTVNPPKSKVYKEKESFPSGTIGINTENSVSEEEESLDSDDEREIRKYLKMNVDRVSFAGGVIKSIARTKSQYDIFGNTRKSELITDEELRRQRLASATADSKNHELREKNVSISVPETDSPPHAKIKRRQTGFVRPADLLNIRDSAIMPNVQESESLADDQKVSTAEMDMSRKVRIAASAGTLPVAPHLSARRPTGFVRRVPPDKESEVEVTRQSVLTRLYDDVTQDDDDQPGPTLKDYKPISELHPKTFSLLTYSPCTRINCEEENKERFRQSITVEDESYAQVLNMQHGKKVARKISSDYVKTIDQMEHKLETSIRSVEFAKTRPAMSVTQYQMKNQRYQDEQKAKMVTKALSNLDNKSAHGLRLPGDTPLYSQSLQQVDVHGCK</sequence>
<dbReference type="Proteomes" id="UP000824533">
    <property type="component" value="Linkage Group LG13"/>
</dbReference>
<comment type="caution">
    <text evidence="1">The sequence shown here is derived from an EMBL/GenBank/DDBJ whole genome shotgun (WGS) entry which is preliminary data.</text>
</comment>
<evidence type="ECO:0000313" key="1">
    <source>
        <dbReference type="EMBL" id="KAJ0176592.1"/>
    </source>
</evidence>
<proteinExistence type="predicted"/>
<reference evidence="1 2" key="1">
    <citation type="journal article" date="2021" name="Front. Genet.">
        <title>Chromosome-Level Genome Assembly Reveals Significant Gene Expansion in the Toll and IMD Signaling Pathways of Dendrolimus kikuchii.</title>
        <authorList>
            <person name="Zhou J."/>
            <person name="Wu P."/>
            <person name="Xiong Z."/>
            <person name="Liu N."/>
            <person name="Zhao N."/>
            <person name="Ji M."/>
            <person name="Qiu Y."/>
            <person name="Yang B."/>
        </authorList>
    </citation>
    <scope>NUCLEOTIDE SEQUENCE [LARGE SCALE GENOMIC DNA]</scope>
    <source>
        <strain evidence="1">Ann1</strain>
    </source>
</reference>
<gene>
    <name evidence="1" type="ORF">K1T71_007771</name>
</gene>
<organism evidence="1 2">
    <name type="scientific">Dendrolimus kikuchii</name>
    <dbReference type="NCBI Taxonomy" id="765133"/>
    <lineage>
        <taxon>Eukaryota</taxon>
        <taxon>Metazoa</taxon>
        <taxon>Ecdysozoa</taxon>
        <taxon>Arthropoda</taxon>
        <taxon>Hexapoda</taxon>
        <taxon>Insecta</taxon>
        <taxon>Pterygota</taxon>
        <taxon>Neoptera</taxon>
        <taxon>Endopterygota</taxon>
        <taxon>Lepidoptera</taxon>
        <taxon>Glossata</taxon>
        <taxon>Ditrysia</taxon>
        <taxon>Bombycoidea</taxon>
        <taxon>Lasiocampidae</taxon>
        <taxon>Dendrolimus</taxon>
    </lineage>
</organism>
<evidence type="ECO:0000313" key="2">
    <source>
        <dbReference type="Proteomes" id="UP000824533"/>
    </source>
</evidence>